<proteinExistence type="predicted"/>
<evidence type="ECO:0000313" key="2">
    <source>
        <dbReference type="EMBL" id="EOA33955.1"/>
    </source>
</evidence>
<evidence type="ECO:0000256" key="1">
    <source>
        <dbReference type="SAM" id="Phobius"/>
    </source>
</evidence>
<protein>
    <submittedName>
        <fullName evidence="2">Uncharacterized protein</fullName>
    </submittedName>
</protein>
<keyword evidence="1" id="KW-0812">Transmembrane</keyword>
<organism evidence="2 3">
    <name type="scientific">Capsella rubella</name>
    <dbReference type="NCBI Taxonomy" id="81985"/>
    <lineage>
        <taxon>Eukaryota</taxon>
        <taxon>Viridiplantae</taxon>
        <taxon>Streptophyta</taxon>
        <taxon>Embryophyta</taxon>
        <taxon>Tracheophyta</taxon>
        <taxon>Spermatophyta</taxon>
        <taxon>Magnoliopsida</taxon>
        <taxon>eudicotyledons</taxon>
        <taxon>Gunneridae</taxon>
        <taxon>Pentapetalae</taxon>
        <taxon>rosids</taxon>
        <taxon>malvids</taxon>
        <taxon>Brassicales</taxon>
        <taxon>Brassicaceae</taxon>
        <taxon>Camelineae</taxon>
        <taxon>Capsella</taxon>
    </lineage>
</organism>
<dbReference type="EMBL" id="KB870806">
    <property type="protein sequence ID" value="EOA33955.1"/>
    <property type="molecule type" value="Genomic_DNA"/>
</dbReference>
<sequence>MLARNLLCVSYVEHSFKSSYVLFVRAGYDHPLVKDFVKPVFMVESAIIPKVFSNFASFSRLSIPLENSWNTYLYFSCFILVPCCMNLLLLKL</sequence>
<dbReference type="AlphaFoldDB" id="R0I7B9"/>
<keyword evidence="1" id="KW-1133">Transmembrane helix</keyword>
<dbReference type="STRING" id="81985.R0I7B9"/>
<accession>R0I7B9</accession>
<gene>
    <name evidence="2" type="ORF">CARUB_v10021450mg</name>
</gene>
<keyword evidence="3" id="KW-1185">Reference proteome</keyword>
<evidence type="ECO:0000313" key="3">
    <source>
        <dbReference type="Proteomes" id="UP000029121"/>
    </source>
</evidence>
<reference evidence="3" key="1">
    <citation type="journal article" date="2013" name="Nat. Genet.">
        <title>The Capsella rubella genome and the genomic consequences of rapid mating system evolution.</title>
        <authorList>
            <person name="Slotte T."/>
            <person name="Hazzouri K.M."/>
            <person name="Agren J.A."/>
            <person name="Koenig D."/>
            <person name="Maumus F."/>
            <person name="Guo Y.L."/>
            <person name="Steige K."/>
            <person name="Platts A.E."/>
            <person name="Escobar J.S."/>
            <person name="Newman L.K."/>
            <person name="Wang W."/>
            <person name="Mandakova T."/>
            <person name="Vello E."/>
            <person name="Smith L.M."/>
            <person name="Henz S.R."/>
            <person name="Steffen J."/>
            <person name="Takuno S."/>
            <person name="Brandvain Y."/>
            <person name="Coop G."/>
            <person name="Andolfatto P."/>
            <person name="Hu T.T."/>
            <person name="Blanchette M."/>
            <person name="Clark R.M."/>
            <person name="Quesneville H."/>
            <person name="Nordborg M."/>
            <person name="Gaut B.S."/>
            <person name="Lysak M.A."/>
            <person name="Jenkins J."/>
            <person name="Grimwood J."/>
            <person name="Chapman J."/>
            <person name="Prochnik S."/>
            <person name="Shu S."/>
            <person name="Rokhsar D."/>
            <person name="Schmutz J."/>
            <person name="Weigel D."/>
            <person name="Wright S.I."/>
        </authorList>
    </citation>
    <scope>NUCLEOTIDE SEQUENCE [LARGE SCALE GENOMIC DNA]</scope>
    <source>
        <strain evidence="3">cv. Monte Gargano</strain>
    </source>
</reference>
<feature type="transmembrane region" description="Helical" evidence="1">
    <location>
        <begin position="72"/>
        <end position="90"/>
    </location>
</feature>
<keyword evidence="1" id="KW-0472">Membrane</keyword>
<dbReference type="Proteomes" id="UP000029121">
    <property type="component" value="Unassembled WGS sequence"/>
</dbReference>
<name>R0I7B9_9BRAS</name>